<proteinExistence type="predicted"/>
<sequence>MGDTKHQVMGSKLLPIGQVLKVLFHNIREVNMSVNQSDNFTVCECVIFWGKARAPTNSLFNIVKKPVQLYQSWRYIKKNFKKLKDAFNRRREEFIKYFG</sequence>
<dbReference type="AlphaFoldDB" id="A0A0K2UY07"/>
<organism evidence="1">
    <name type="scientific">Lepeophtheirus salmonis</name>
    <name type="common">Salmon louse</name>
    <name type="synonym">Caligus salmonis</name>
    <dbReference type="NCBI Taxonomy" id="72036"/>
    <lineage>
        <taxon>Eukaryota</taxon>
        <taxon>Metazoa</taxon>
        <taxon>Ecdysozoa</taxon>
        <taxon>Arthropoda</taxon>
        <taxon>Crustacea</taxon>
        <taxon>Multicrustacea</taxon>
        <taxon>Hexanauplia</taxon>
        <taxon>Copepoda</taxon>
        <taxon>Siphonostomatoida</taxon>
        <taxon>Caligidae</taxon>
        <taxon>Lepeophtheirus</taxon>
    </lineage>
</organism>
<name>A0A0K2UY07_LEPSM</name>
<evidence type="ECO:0000313" key="1">
    <source>
        <dbReference type="EMBL" id="CDW42596.1"/>
    </source>
</evidence>
<dbReference type="EMBL" id="HACA01025234">
    <property type="protein sequence ID" value="CDW42595.1"/>
    <property type="molecule type" value="Transcribed_RNA"/>
</dbReference>
<reference evidence="1" key="1">
    <citation type="submission" date="2014-05" db="EMBL/GenBank/DDBJ databases">
        <authorList>
            <person name="Chronopoulou M."/>
        </authorList>
    </citation>
    <scope>NUCLEOTIDE SEQUENCE</scope>
    <source>
        <tissue evidence="1">Whole organism</tissue>
    </source>
</reference>
<accession>A0A0K2UY07</accession>
<dbReference type="EMBL" id="HACA01025235">
    <property type="protein sequence ID" value="CDW42596.1"/>
    <property type="molecule type" value="Transcribed_RNA"/>
</dbReference>
<protein>
    <submittedName>
        <fullName evidence="1">Uncharacterized protein</fullName>
    </submittedName>
</protein>